<dbReference type="Pfam" id="PF00884">
    <property type="entry name" value="Sulfatase"/>
    <property type="match status" value="1"/>
</dbReference>
<gene>
    <name evidence="7" type="ORF">FYK55_12395</name>
</gene>
<evidence type="ECO:0000313" key="8">
    <source>
        <dbReference type="Proteomes" id="UP000324479"/>
    </source>
</evidence>
<dbReference type="EMBL" id="VWOX01000006">
    <property type="protein sequence ID" value="KAA5543083.1"/>
    <property type="molecule type" value="Genomic_DNA"/>
</dbReference>
<proteinExistence type="inferred from homology"/>
<dbReference type="PANTHER" id="PTHR42693:SF33">
    <property type="entry name" value="ARYLSULFATASE"/>
    <property type="match status" value="1"/>
</dbReference>
<dbReference type="AlphaFoldDB" id="A0A5M6D6U9"/>
<keyword evidence="7" id="KW-0808">Transferase</keyword>
<dbReference type="InterPro" id="IPR024607">
    <property type="entry name" value="Sulfatase_CS"/>
</dbReference>
<evidence type="ECO:0000256" key="5">
    <source>
        <dbReference type="SAM" id="SignalP"/>
    </source>
</evidence>
<dbReference type="InterPro" id="IPR017850">
    <property type="entry name" value="Alkaline_phosphatase_core_sf"/>
</dbReference>
<dbReference type="GO" id="GO:0046872">
    <property type="term" value="F:metal ion binding"/>
    <property type="evidence" value="ECO:0007669"/>
    <property type="project" value="UniProtKB-KW"/>
</dbReference>
<dbReference type="Gene3D" id="3.40.720.10">
    <property type="entry name" value="Alkaline Phosphatase, subunit A"/>
    <property type="match status" value="1"/>
</dbReference>
<keyword evidence="5" id="KW-0732">Signal</keyword>
<feature type="chain" id="PRO_5024374372" evidence="5">
    <location>
        <begin position="23"/>
        <end position="458"/>
    </location>
</feature>
<evidence type="ECO:0000259" key="6">
    <source>
        <dbReference type="Pfam" id="PF00884"/>
    </source>
</evidence>
<name>A0A5M6D6U9_9BACT</name>
<evidence type="ECO:0000313" key="7">
    <source>
        <dbReference type="EMBL" id="KAA5543083.1"/>
    </source>
</evidence>
<accession>A0A5M6D6U9</accession>
<dbReference type="PANTHER" id="PTHR42693">
    <property type="entry name" value="ARYLSULFATASE FAMILY MEMBER"/>
    <property type="match status" value="1"/>
</dbReference>
<keyword evidence="8" id="KW-1185">Reference proteome</keyword>
<organism evidence="7 8">
    <name type="scientific">Roseiconus nitratireducens</name>
    <dbReference type="NCBI Taxonomy" id="2605748"/>
    <lineage>
        <taxon>Bacteria</taxon>
        <taxon>Pseudomonadati</taxon>
        <taxon>Planctomycetota</taxon>
        <taxon>Planctomycetia</taxon>
        <taxon>Pirellulales</taxon>
        <taxon>Pirellulaceae</taxon>
        <taxon>Roseiconus</taxon>
    </lineage>
</organism>
<evidence type="ECO:0000256" key="2">
    <source>
        <dbReference type="ARBA" id="ARBA00022723"/>
    </source>
</evidence>
<feature type="signal peptide" evidence="5">
    <location>
        <begin position="1"/>
        <end position="22"/>
    </location>
</feature>
<evidence type="ECO:0000256" key="1">
    <source>
        <dbReference type="ARBA" id="ARBA00008779"/>
    </source>
</evidence>
<sequence length="458" mass="51619">MFKFSSILCCLAVTTFSTNAVAQTRRQQPNVLVIYTDDQGTLDANCYGSKDLITPTFDRLAKTGIRFTQMYSPSAICSASRAGLMTGRFPVRAGVPANVSSERGKPGMPTSEMTMAELFRAQGYRTGHVGKWHLGYTDDTMPGGQGFESTFGHMGGCIDNYSHFFYWNGPNRHDLWRDGVEVWEDGRYFGDSMVQECRRLISEWKEQPFFIYWAINWPHYPLQGTEKWRERYTDLPRPRDKYAAFVSSMDERIGLVVDHLEALGLRDDTIIVLQSDHGHSVEERTFFGGGNPGPYRGAKGCLFEGGIRVPSIVSWPGGLPQNQVRDQMAVGCDWFPTLAELTGIEIPEHHLDGRSLVDVLQNSEAQSPHKSFYWQLGGGNNSQWVVRRGPWKLLGNPVDRRDPQSITDDDRYFLANLQQDPSESSNLADANPVVVYELMLLREEYVAGLDNKTQGVDE</sequence>
<dbReference type="GO" id="GO:0004065">
    <property type="term" value="F:arylsulfatase activity"/>
    <property type="evidence" value="ECO:0007669"/>
    <property type="project" value="TreeGrafter"/>
</dbReference>
<dbReference type="PROSITE" id="PS00149">
    <property type="entry name" value="SULFATASE_2"/>
    <property type="match status" value="1"/>
</dbReference>
<dbReference type="GO" id="GO:0016740">
    <property type="term" value="F:transferase activity"/>
    <property type="evidence" value="ECO:0007669"/>
    <property type="project" value="UniProtKB-KW"/>
</dbReference>
<keyword evidence="2" id="KW-0479">Metal-binding</keyword>
<dbReference type="Gene3D" id="3.30.1120.10">
    <property type="match status" value="1"/>
</dbReference>
<dbReference type="InterPro" id="IPR050738">
    <property type="entry name" value="Sulfatase"/>
</dbReference>
<dbReference type="InterPro" id="IPR000917">
    <property type="entry name" value="Sulfatase_N"/>
</dbReference>
<keyword evidence="3 7" id="KW-0378">Hydrolase</keyword>
<evidence type="ECO:0000256" key="4">
    <source>
        <dbReference type="ARBA" id="ARBA00022837"/>
    </source>
</evidence>
<comment type="caution">
    <text evidence="7">The sequence shown here is derived from an EMBL/GenBank/DDBJ whole genome shotgun (WGS) entry which is preliminary data.</text>
</comment>
<evidence type="ECO:0000256" key="3">
    <source>
        <dbReference type="ARBA" id="ARBA00022801"/>
    </source>
</evidence>
<comment type="similarity">
    <text evidence="1">Belongs to the sulfatase family.</text>
</comment>
<reference evidence="7 8" key="1">
    <citation type="submission" date="2019-08" db="EMBL/GenBank/DDBJ databases">
        <authorList>
            <person name="Dhanesh K."/>
            <person name="Kumar G."/>
            <person name="Sasikala C."/>
            <person name="Venkata Ramana C."/>
        </authorList>
    </citation>
    <scope>NUCLEOTIDE SEQUENCE [LARGE SCALE GENOMIC DNA]</scope>
    <source>
        <strain evidence="7 8">JC645</strain>
    </source>
</reference>
<protein>
    <submittedName>
        <fullName evidence="7">Sulfatase-like hydrolase/transferase</fullName>
    </submittedName>
</protein>
<dbReference type="RefSeq" id="WP_150076747.1">
    <property type="nucleotide sequence ID" value="NZ_VWOX01000006.1"/>
</dbReference>
<dbReference type="SUPFAM" id="SSF53649">
    <property type="entry name" value="Alkaline phosphatase-like"/>
    <property type="match status" value="1"/>
</dbReference>
<dbReference type="Proteomes" id="UP000324479">
    <property type="component" value="Unassembled WGS sequence"/>
</dbReference>
<keyword evidence="4" id="KW-0106">Calcium</keyword>
<feature type="domain" description="Sulfatase N-terminal" evidence="6">
    <location>
        <begin position="29"/>
        <end position="344"/>
    </location>
</feature>